<reference evidence="2 3" key="1">
    <citation type="submission" date="2024-03" db="EMBL/GenBank/DDBJ databases">
        <title>Complete genome sequence of the green alga Chloropicon roscoffensis RCC1871.</title>
        <authorList>
            <person name="Lemieux C."/>
            <person name="Pombert J.-F."/>
            <person name="Otis C."/>
            <person name="Turmel M."/>
        </authorList>
    </citation>
    <scope>NUCLEOTIDE SEQUENCE [LARGE SCALE GENOMIC DNA]</scope>
    <source>
        <strain evidence="2 3">RCC1871</strain>
    </source>
</reference>
<protein>
    <submittedName>
        <fullName evidence="2">Uncharacterized protein</fullName>
    </submittedName>
</protein>
<gene>
    <name evidence="2" type="ORF">HKI87_13g73750</name>
</gene>
<organism evidence="2 3">
    <name type="scientific">Chloropicon roscoffensis</name>
    <dbReference type="NCBI Taxonomy" id="1461544"/>
    <lineage>
        <taxon>Eukaryota</taxon>
        <taxon>Viridiplantae</taxon>
        <taxon>Chlorophyta</taxon>
        <taxon>Chloropicophyceae</taxon>
        <taxon>Chloropicales</taxon>
        <taxon>Chloropicaceae</taxon>
        <taxon>Chloropicon</taxon>
    </lineage>
</organism>
<evidence type="ECO:0000313" key="2">
    <source>
        <dbReference type="EMBL" id="WZN65813.1"/>
    </source>
</evidence>
<evidence type="ECO:0000313" key="3">
    <source>
        <dbReference type="Proteomes" id="UP001472866"/>
    </source>
</evidence>
<sequence>MTAAMAWARAAGRAAASMRTAGGLAGKAAKPKGTPTVRLNAFRSSEGGGHRSTLLGEGRTAGKALVPRHRLRLSPAACNASRSAFALYRNLMMMDCFYLYDSEDDEGT</sequence>
<feature type="region of interest" description="Disordered" evidence="1">
    <location>
        <begin position="21"/>
        <end position="61"/>
    </location>
</feature>
<dbReference type="Proteomes" id="UP001472866">
    <property type="component" value="Chromosome 13"/>
</dbReference>
<evidence type="ECO:0000256" key="1">
    <source>
        <dbReference type="SAM" id="MobiDB-lite"/>
    </source>
</evidence>
<keyword evidence="3" id="KW-1185">Reference proteome</keyword>
<feature type="compositionally biased region" description="Low complexity" evidence="1">
    <location>
        <begin position="21"/>
        <end position="36"/>
    </location>
</feature>
<name>A0AAX4PHT6_9CHLO</name>
<dbReference type="AlphaFoldDB" id="A0AAX4PHT6"/>
<accession>A0AAX4PHT6</accession>
<dbReference type="EMBL" id="CP151513">
    <property type="protein sequence ID" value="WZN65813.1"/>
    <property type="molecule type" value="Genomic_DNA"/>
</dbReference>
<proteinExistence type="predicted"/>